<keyword evidence="2" id="KW-1185">Reference proteome</keyword>
<dbReference type="Proteomes" id="UP001499989">
    <property type="component" value="Unassembled WGS sequence"/>
</dbReference>
<protein>
    <submittedName>
        <fullName evidence="1">Uncharacterized protein</fullName>
    </submittedName>
</protein>
<comment type="caution">
    <text evidence="1">The sequence shown here is derived from an EMBL/GenBank/DDBJ whole genome shotgun (WGS) entry which is preliminary data.</text>
</comment>
<evidence type="ECO:0000313" key="2">
    <source>
        <dbReference type="Proteomes" id="UP001499989"/>
    </source>
</evidence>
<sequence length="164" mass="17673">MNPLELAELLAAPTQPPVREALRELAPRELDTLVIEALAATEAAWRQVVVSRVKAFAAGQPGDGRPTVVAAYFTTTERRAADGMHLGWGPFVAALSDSEDVPDLRPTRTTATAVPVGEAELAEEVFADPELAAALNRLTVLDPPDYGDVLRVHLPTRMVTRISR</sequence>
<dbReference type="RefSeq" id="WP_189285090.1">
    <property type="nucleotide sequence ID" value="NZ_BAAASK010000038.1"/>
</dbReference>
<gene>
    <name evidence="1" type="ORF">GCM10010310_73300</name>
</gene>
<name>A0ABN3TGA2_9ACTN</name>
<organism evidence="1 2">
    <name type="scientific">Streptomyces violaceolatus</name>
    <dbReference type="NCBI Taxonomy" id="67378"/>
    <lineage>
        <taxon>Bacteria</taxon>
        <taxon>Bacillati</taxon>
        <taxon>Actinomycetota</taxon>
        <taxon>Actinomycetes</taxon>
        <taxon>Kitasatosporales</taxon>
        <taxon>Streptomycetaceae</taxon>
        <taxon>Streptomyces</taxon>
        <taxon>Streptomyces violaceoruber group</taxon>
    </lineage>
</organism>
<evidence type="ECO:0000313" key="1">
    <source>
        <dbReference type="EMBL" id="GAA2702470.1"/>
    </source>
</evidence>
<accession>A0ABN3TGA2</accession>
<proteinExistence type="predicted"/>
<dbReference type="EMBL" id="BAAASK010000038">
    <property type="protein sequence ID" value="GAA2702470.1"/>
    <property type="molecule type" value="Genomic_DNA"/>
</dbReference>
<reference evidence="1 2" key="1">
    <citation type="journal article" date="2019" name="Int. J. Syst. Evol. Microbiol.">
        <title>The Global Catalogue of Microorganisms (GCM) 10K type strain sequencing project: providing services to taxonomists for standard genome sequencing and annotation.</title>
        <authorList>
            <consortium name="The Broad Institute Genomics Platform"/>
            <consortium name="The Broad Institute Genome Sequencing Center for Infectious Disease"/>
            <person name="Wu L."/>
            <person name="Ma J."/>
        </authorList>
    </citation>
    <scope>NUCLEOTIDE SEQUENCE [LARGE SCALE GENOMIC DNA]</scope>
    <source>
        <strain evidence="1 2">JCM 4531</strain>
    </source>
</reference>